<organism evidence="2 3">
    <name type="scientific">Afipia felis</name>
    <name type="common">Cat scratch disease bacillus</name>
    <dbReference type="NCBI Taxonomy" id="1035"/>
    <lineage>
        <taxon>Bacteria</taxon>
        <taxon>Pseudomonadati</taxon>
        <taxon>Pseudomonadota</taxon>
        <taxon>Alphaproteobacteria</taxon>
        <taxon>Hyphomicrobiales</taxon>
        <taxon>Nitrobacteraceae</taxon>
        <taxon>Afipia</taxon>
    </lineage>
</organism>
<name>A0A090MU87_AFIFE</name>
<feature type="compositionally biased region" description="Basic and acidic residues" evidence="1">
    <location>
        <begin position="24"/>
        <end position="47"/>
    </location>
</feature>
<dbReference type="AlphaFoldDB" id="A0A090MU87"/>
<evidence type="ECO:0000256" key="1">
    <source>
        <dbReference type="SAM" id="MobiDB-lite"/>
    </source>
</evidence>
<feature type="region of interest" description="Disordered" evidence="1">
    <location>
        <begin position="24"/>
        <end position="65"/>
    </location>
</feature>
<protein>
    <submittedName>
        <fullName evidence="2">Uncharacterized protein</fullName>
    </submittedName>
</protein>
<comment type="caution">
    <text evidence="2">The sequence shown here is derived from an EMBL/GenBank/DDBJ whole genome shotgun (WGS) entry which is preliminary data.</text>
</comment>
<dbReference type="Proteomes" id="UP000035762">
    <property type="component" value="Unassembled WGS sequence"/>
</dbReference>
<sequence length="65" mass="7470">MMSRGDGRFSLRYLLMEAIMADRNHTAAADKRAKDNPKEPDYQKDMEEQLEEGLEDSSPRPIRSA</sequence>
<dbReference type="STRING" id="1035.BN961_02689"/>
<keyword evidence="3" id="KW-1185">Reference proteome</keyword>
<accession>A0A090MU87</accession>
<gene>
    <name evidence="2" type="ORF">BN961_02689</name>
</gene>
<evidence type="ECO:0000313" key="3">
    <source>
        <dbReference type="Proteomes" id="UP000035762"/>
    </source>
</evidence>
<evidence type="ECO:0000313" key="2">
    <source>
        <dbReference type="EMBL" id="CEG09264.1"/>
    </source>
</evidence>
<dbReference type="EMBL" id="CCAZ020000002">
    <property type="protein sequence ID" value="CEG09264.1"/>
    <property type="molecule type" value="Genomic_DNA"/>
</dbReference>
<proteinExistence type="predicted"/>
<reference evidence="2 3" key="1">
    <citation type="journal article" date="2014" name="Genome Announc.">
        <title>Genome Sequence of Afipia felis Strain 76713, Isolated in Hospital Water Using an Amoeba Co-Culture Procedure.</title>
        <authorList>
            <person name="Benamar S."/>
            <person name="La Scola B."/>
            <person name="Croce O."/>
        </authorList>
    </citation>
    <scope>NUCLEOTIDE SEQUENCE [LARGE SCALE GENOMIC DNA]</scope>
    <source>
        <strain evidence="2 3">76713</strain>
    </source>
</reference>